<evidence type="ECO:0000313" key="2">
    <source>
        <dbReference type="Proteomes" id="UP000747399"/>
    </source>
</evidence>
<dbReference type="AlphaFoldDB" id="A0A8J4F990"/>
<gene>
    <name evidence="1" type="ORF">Vafri_20060</name>
</gene>
<proteinExistence type="predicted"/>
<protein>
    <submittedName>
        <fullName evidence="1">Uncharacterized protein</fullName>
    </submittedName>
</protein>
<evidence type="ECO:0000313" key="1">
    <source>
        <dbReference type="EMBL" id="GIL66559.1"/>
    </source>
</evidence>
<sequence length="124" mass="13626">MLNEDYNLTYGIGLKISNVRAIAEAMLPHMELEHQLLVDAIVAEAAEAVPMCEVHRAAAEAGSKVAHHHLEVRNTYYNNRSSLTLTPSPDVLNGTIRLYDIVLYTGPFSVDASRSSDSTRCLSI</sequence>
<reference evidence="1" key="1">
    <citation type="journal article" date="2021" name="Proc. Natl. Acad. Sci. U.S.A.">
        <title>Three genomes in the algal genus Volvox reveal the fate of a haploid sex-determining region after a transition to homothallism.</title>
        <authorList>
            <person name="Yamamoto K."/>
            <person name="Hamaji T."/>
            <person name="Kawai-Toyooka H."/>
            <person name="Matsuzaki R."/>
            <person name="Takahashi F."/>
            <person name="Nishimura Y."/>
            <person name="Kawachi M."/>
            <person name="Noguchi H."/>
            <person name="Minakuchi Y."/>
            <person name="Umen J.G."/>
            <person name="Toyoda A."/>
            <person name="Nozaki H."/>
        </authorList>
    </citation>
    <scope>NUCLEOTIDE SEQUENCE</scope>
    <source>
        <strain evidence="1">NIES-3780</strain>
    </source>
</reference>
<dbReference type="Proteomes" id="UP000747399">
    <property type="component" value="Unassembled WGS sequence"/>
</dbReference>
<organism evidence="1 2">
    <name type="scientific">Volvox africanus</name>
    <dbReference type="NCBI Taxonomy" id="51714"/>
    <lineage>
        <taxon>Eukaryota</taxon>
        <taxon>Viridiplantae</taxon>
        <taxon>Chlorophyta</taxon>
        <taxon>core chlorophytes</taxon>
        <taxon>Chlorophyceae</taxon>
        <taxon>CS clade</taxon>
        <taxon>Chlamydomonadales</taxon>
        <taxon>Volvocaceae</taxon>
        <taxon>Volvox</taxon>
    </lineage>
</organism>
<keyword evidence="2" id="KW-1185">Reference proteome</keyword>
<name>A0A8J4F990_9CHLO</name>
<dbReference type="EMBL" id="BNCO01000086">
    <property type="protein sequence ID" value="GIL66559.1"/>
    <property type="molecule type" value="Genomic_DNA"/>
</dbReference>
<accession>A0A8J4F990</accession>
<comment type="caution">
    <text evidence="1">The sequence shown here is derived from an EMBL/GenBank/DDBJ whole genome shotgun (WGS) entry which is preliminary data.</text>
</comment>